<dbReference type="STRING" id="151894.SAMN04488524_0951"/>
<dbReference type="Proteomes" id="UP000192756">
    <property type="component" value="Unassembled WGS sequence"/>
</dbReference>
<dbReference type="AlphaFoldDB" id="A0A1W1ZS75"/>
<dbReference type="Gene3D" id="3.30.530.20">
    <property type="match status" value="1"/>
</dbReference>
<dbReference type="OrthoDB" id="2355173at2"/>
<evidence type="ECO:0000256" key="1">
    <source>
        <dbReference type="ARBA" id="ARBA00006817"/>
    </source>
</evidence>
<organism evidence="3 4">
    <name type="scientific">Pedobacter africanus</name>
    <dbReference type="NCBI Taxonomy" id="151894"/>
    <lineage>
        <taxon>Bacteria</taxon>
        <taxon>Pseudomonadati</taxon>
        <taxon>Bacteroidota</taxon>
        <taxon>Sphingobacteriia</taxon>
        <taxon>Sphingobacteriales</taxon>
        <taxon>Sphingobacteriaceae</taxon>
        <taxon>Pedobacter</taxon>
    </lineage>
</organism>
<dbReference type="CDD" id="cd07814">
    <property type="entry name" value="SRPBCC_CalC_Aha1-like"/>
    <property type="match status" value="1"/>
</dbReference>
<evidence type="ECO:0000259" key="2">
    <source>
        <dbReference type="Pfam" id="PF08327"/>
    </source>
</evidence>
<dbReference type="InterPro" id="IPR013538">
    <property type="entry name" value="ASHA1/2-like_C"/>
</dbReference>
<comment type="similarity">
    <text evidence="1">Belongs to the AHA1 family.</text>
</comment>
<sequence length="141" mass="16229">MKANPFLIERNFNAPISKVWEAITDTGKMKHWYFDLEKFKPEAGFNFQFLAGDDKKKYLHICKVTQAEEGKVLEYSWSYDNYPGQSWVKFELFEAGTGTRLKLTHTGIDSFPKDDPAFAKESFAAGWTAIIGTNLKNFLEQ</sequence>
<protein>
    <submittedName>
        <fullName evidence="3">Uncharacterized conserved protein YndB, AHSA1/START domain</fullName>
    </submittedName>
</protein>
<dbReference type="EMBL" id="FWXT01000001">
    <property type="protein sequence ID" value="SMC51375.1"/>
    <property type="molecule type" value="Genomic_DNA"/>
</dbReference>
<gene>
    <name evidence="3" type="ORF">SAMN04488524_0951</name>
</gene>
<reference evidence="4" key="1">
    <citation type="submission" date="2017-04" db="EMBL/GenBank/DDBJ databases">
        <authorList>
            <person name="Varghese N."/>
            <person name="Submissions S."/>
        </authorList>
    </citation>
    <scope>NUCLEOTIDE SEQUENCE [LARGE SCALE GENOMIC DNA]</scope>
    <source>
        <strain evidence="4">DSM 12126</strain>
    </source>
</reference>
<accession>A0A1W1ZS75</accession>
<proteinExistence type="inferred from homology"/>
<dbReference type="SUPFAM" id="SSF55961">
    <property type="entry name" value="Bet v1-like"/>
    <property type="match status" value="1"/>
</dbReference>
<feature type="domain" description="Activator of Hsp90 ATPase homologue 1/2-like C-terminal" evidence="2">
    <location>
        <begin position="13"/>
        <end position="140"/>
    </location>
</feature>
<keyword evidence="4" id="KW-1185">Reference proteome</keyword>
<dbReference type="Pfam" id="PF08327">
    <property type="entry name" value="AHSA1"/>
    <property type="match status" value="1"/>
</dbReference>
<name>A0A1W1ZS75_9SPHI</name>
<dbReference type="InterPro" id="IPR023393">
    <property type="entry name" value="START-like_dom_sf"/>
</dbReference>
<evidence type="ECO:0000313" key="3">
    <source>
        <dbReference type="EMBL" id="SMC51375.1"/>
    </source>
</evidence>
<dbReference type="RefSeq" id="WP_084237241.1">
    <property type="nucleotide sequence ID" value="NZ_FWXT01000001.1"/>
</dbReference>
<evidence type="ECO:0000313" key="4">
    <source>
        <dbReference type="Proteomes" id="UP000192756"/>
    </source>
</evidence>